<protein>
    <recommendedName>
        <fullName evidence="5">RlpA-like protein double-psi beta-barrel domain-containing protein</fullName>
    </recommendedName>
</protein>
<dbReference type="PANTHER" id="PTHR31836">
    <property type="match status" value="1"/>
</dbReference>
<evidence type="ECO:0008006" key="5">
    <source>
        <dbReference type="Google" id="ProtNLM"/>
    </source>
</evidence>
<organism evidence="3 4">
    <name type="scientific">Fistulina hepatica ATCC 64428</name>
    <dbReference type="NCBI Taxonomy" id="1128425"/>
    <lineage>
        <taxon>Eukaryota</taxon>
        <taxon>Fungi</taxon>
        <taxon>Dikarya</taxon>
        <taxon>Basidiomycota</taxon>
        <taxon>Agaricomycotina</taxon>
        <taxon>Agaricomycetes</taxon>
        <taxon>Agaricomycetidae</taxon>
        <taxon>Agaricales</taxon>
        <taxon>Fistulinaceae</taxon>
        <taxon>Fistulina</taxon>
    </lineage>
</organism>
<evidence type="ECO:0000313" key="3">
    <source>
        <dbReference type="EMBL" id="KIY45573.1"/>
    </source>
</evidence>
<reference evidence="3 4" key="1">
    <citation type="journal article" date="2015" name="Fungal Genet. Biol.">
        <title>Evolution of novel wood decay mechanisms in Agaricales revealed by the genome sequences of Fistulina hepatica and Cylindrobasidium torrendii.</title>
        <authorList>
            <person name="Floudas D."/>
            <person name="Held B.W."/>
            <person name="Riley R."/>
            <person name="Nagy L.G."/>
            <person name="Koehler G."/>
            <person name="Ransdell A.S."/>
            <person name="Younus H."/>
            <person name="Chow J."/>
            <person name="Chiniquy J."/>
            <person name="Lipzen A."/>
            <person name="Tritt A."/>
            <person name="Sun H."/>
            <person name="Haridas S."/>
            <person name="LaButti K."/>
            <person name="Ohm R.A."/>
            <person name="Kues U."/>
            <person name="Blanchette R.A."/>
            <person name="Grigoriev I.V."/>
            <person name="Minto R.E."/>
            <person name="Hibbett D.S."/>
        </authorList>
    </citation>
    <scope>NUCLEOTIDE SEQUENCE [LARGE SCALE GENOMIC DNA]</scope>
    <source>
        <strain evidence="3 4">ATCC 64428</strain>
    </source>
</reference>
<evidence type="ECO:0000313" key="4">
    <source>
        <dbReference type="Proteomes" id="UP000054144"/>
    </source>
</evidence>
<dbReference type="InterPro" id="IPR036908">
    <property type="entry name" value="RlpA-like_sf"/>
</dbReference>
<dbReference type="OrthoDB" id="406505at2759"/>
<keyword evidence="4" id="KW-1185">Reference proteome</keyword>
<proteinExistence type="predicted"/>
<dbReference type="Gene3D" id="2.40.40.10">
    <property type="entry name" value="RlpA-like domain"/>
    <property type="match status" value="1"/>
</dbReference>
<dbReference type="SUPFAM" id="SSF50685">
    <property type="entry name" value="Barwin-like endoglucanases"/>
    <property type="match status" value="1"/>
</dbReference>
<dbReference type="InterPro" id="IPR051477">
    <property type="entry name" value="Expansin_CellWall"/>
</dbReference>
<dbReference type="EMBL" id="KN882047">
    <property type="protein sequence ID" value="KIY45573.1"/>
    <property type="molecule type" value="Genomic_DNA"/>
</dbReference>
<accession>A0A0D7A443</accession>
<dbReference type="AlphaFoldDB" id="A0A0D7A443"/>
<sequence length="144" mass="15950">MLFSHVAFWCTVFGLFITALAVPVPQSGTVVSSTDLERRVTHTGRGTWYEVGLGNCGYTDTDADYVVAIAKARYDDNDGANCNQWIEIVNTDNGNTAYGQTRDSCQACGYDDLDMSPALFEEFGDLDTGVLPIEWHFKNMDWSP</sequence>
<evidence type="ECO:0000256" key="1">
    <source>
        <dbReference type="ARBA" id="ARBA00022729"/>
    </source>
</evidence>
<dbReference type="CDD" id="cd22191">
    <property type="entry name" value="DPBB_RlpA_EXP_N-like"/>
    <property type="match status" value="1"/>
</dbReference>
<feature type="chain" id="PRO_5002315956" description="RlpA-like protein double-psi beta-barrel domain-containing protein" evidence="2">
    <location>
        <begin position="22"/>
        <end position="144"/>
    </location>
</feature>
<keyword evidence="1 2" id="KW-0732">Signal</keyword>
<dbReference type="PANTHER" id="PTHR31836:SF28">
    <property type="entry name" value="SRCR DOMAIN-CONTAINING PROTEIN-RELATED"/>
    <property type="match status" value="1"/>
</dbReference>
<gene>
    <name evidence="3" type="ORF">FISHEDRAFT_49082</name>
</gene>
<evidence type="ECO:0000256" key="2">
    <source>
        <dbReference type="SAM" id="SignalP"/>
    </source>
</evidence>
<dbReference type="Proteomes" id="UP000054144">
    <property type="component" value="Unassembled WGS sequence"/>
</dbReference>
<name>A0A0D7A443_9AGAR</name>
<feature type="signal peptide" evidence="2">
    <location>
        <begin position="1"/>
        <end position="21"/>
    </location>
</feature>